<reference evidence="2" key="2">
    <citation type="submission" date="2015-01" db="EMBL/GenBank/DDBJ databases">
        <title>Evolutionary Origins and Diversification of the Mycorrhizal Mutualists.</title>
        <authorList>
            <consortium name="DOE Joint Genome Institute"/>
            <consortium name="Mycorrhizal Genomics Consortium"/>
            <person name="Kohler A."/>
            <person name="Kuo A."/>
            <person name="Nagy L.G."/>
            <person name="Floudas D."/>
            <person name="Copeland A."/>
            <person name="Barry K.W."/>
            <person name="Cichocki N."/>
            <person name="Veneault-Fourrey C."/>
            <person name="LaButti K."/>
            <person name="Lindquist E.A."/>
            <person name="Lipzen A."/>
            <person name="Lundell T."/>
            <person name="Morin E."/>
            <person name="Murat C."/>
            <person name="Riley R."/>
            <person name="Ohm R."/>
            <person name="Sun H."/>
            <person name="Tunlid A."/>
            <person name="Henrissat B."/>
            <person name="Grigoriev I.V."/>
            <person name="Hibbett D.S."/>
            <person name="Martin F."/>
        </authorList>
    </citation>
    <scope>NUCLEOTIDE SEQUENCE [LARGE SCALE GENOMIC DNA]</scope>
    <source>
        <strain evidence="2">ATCC 200175</strain>
    </source>
</reference>
<dbReference type="AlphaFoldDB" id="A0A0C9U3Y8"/>
<sequence>MAGPSKKRRTTYQVYQESSDEDSVAHSCMIYISKDKWRHVAIHDPPVRLARTLSPSPITENDWEPTLNACWQFDDMDDQRTEGGSSVIVPERSAVKRYQHLDAPLTQEETLNLGRRPGDQFQYYRDVDWSTNVGPY</sequence>
<proteinExistence type="predicted"/>
<dbReference type="EMBL" id="KN819345">
    <property type="protein sequence ID" value="KIJ14157.1"/>
    <property type="molecule type" value="Genomic_DNA"/>
</dbReference>
<accession>A0A0C9U3Y8</accession>
<keyword evidence="2" id="KW-1185">Reference proteome</keyword>
<evidence type="ECO:0000313" key="1">
    <source>
        <dbReference type="EMBL" id="KIJ14157.1"/>
    </source>
</evidence>
<reference evidence="1 2" key="1">
    <citation type="submission" date="2014-06" db="EMBL/GenBank/DDBJ databases">
        <authorList>
            <consortium name="DOE Joint Genome Institute"/>
            <person name="Kuo A."/>
            <person name="Kohler A."/>
            <person name="Nagy L.G."/>
            <person name="Floudas D."/>
            <person name="Copeland A."/>
            <person name="Barry K.W."/>
            <person name="Cichocki N."/>
            <person name="Veneault-Fourrey C."/>
            <person name="LaButti K."/>
            <person name="Lindquist E.A."/>
            <person name="Lipzen A."/>
            <person name="Lundell T."/>
            <person name="Morin E."/>
            <person name="Murat C."/>
            <person name="Sun H."/>
            <person name="Tunlid A."/>
            <person name="Henrissat B."/>
            <person name="Grigoriev I.V."/>
            <person name="Hibbett D.S."/>
            <person name="Martin F."/>
            <person name="Nordberg H.P."/>
            <person name="Cantor M.N."/>
            <person name="Hua S.X."/>
        </authorList>
    </citation>
    <scope>NUCLEOTIDE SEQUENCE [LARGE SCALE GENOMIC DNA]</scope>
    <source>
        <strain evidence="1 2">ATCC 200175</strain>
    </source>
</reference>
<organism evidence="1 2">
    <name type="scientific">Paxillus involutus ATCC 200175</name>
    <dbReference type="NCBI Taxonomy" id="664439"/>
    <lineage>
        <taxon>Eukaryota</taxon>
        <taxon>Fungi</taxon>
        <taxon>Dikarya</taxon>
        <taxon>Basidiomycota</taxon>
        <taxon>Agaricomycotina</taxon>
        <taxon>Agaricomycetes</taxon>
        <taxon>Agaricomycetidae</taxon>
        <taxon>Boletales</taxon>
        <taxon>Paxilineae</taxon>
        <taxon>Paxillaceae</taxon>
        <taxon>Paxillus</taxon>
    </lineage>
</organism>
<dbReference type="HOGENOM" id="CLU_1876092_0_0_1"/>
<evidence type="ECO:0000313" key="2">
    <source>
        <dbReference type="Proteomes" id="UP000053647"/>
    </source>
</evidence>
<gene>
    <name evidence="1" type="ORF">PAXINDRAFT_13072</name>
</gene>
<protein>
    <submittedName>
        <fullName evidence="1">Uncharacterized protein</fullName>
    </submittedName>
</protein>
<name>A0A0C9U3Y8_PAXIN</name>
<dbReference type="Proteomes" id="UP000053647">
    <property type="component" value="Unassembled WGS sequence"/>
</dbReference>